<reference evidence="2 3" key="1">
    <citation type="journal article" date="2018" name="Front. Plant Sci.">
        <title>Red Clover (Trifolium pratense) and Zigzag Clover (T. medium) - A Picture of Genomic Similarities and Differences.</title>
        <authorList>
            <person name="Dluhosova J."/>
            <person name="Istvanek J."/>
            <person name="Nedelnik J."/>
            <person name="Repkova J."/>
        </authorList>
    </citation>
    <scope>NUCLEOTIDE SEQUENCE [LARGE SCALE GENOMIC DNA]</scope>
    <source>
        <strain evidence="3">cv. 10/8</strain>
        <tissue evidence="2">Leaf</tissue>
    </source>
</reference>
<comment type="caution">
    <text evidence="2">The sequence shown here is derived from an EMBL/GenBank/DDBJ whole genome shotgun (WGS) entry which is preliminary data.</text>
</comment>
<keyword evidence="3" id="KW-1185">Reference proteome</keyword>
<evidence type="ECO:0000313" key="3">
    <source>
        <dbReference type="Proteomes" id="UP000265520"/>
    </source>
</evidence>
<sequence>MQPPPPLISLHLPHQPSLTHSRRPPTLTLPQIASALDLPVNVAPALGGATVGASHPRHPLSRSAGLSRDGLTAWI</sequence>
<feature type="compositionally biased region" description="Low complexity" evidence="1">
    <location>
        <begin position="8"/>
        <end position="18"/>
    </location>
</feature>
<proteinExistence type="predicted"/>
<dbReference type="AlphaFoldDB" id="A0A392UAQ4"/>
<evidence type="ECO:0000313" key="2">
    <source>
        <dbReference type="EMBL" id="MCI70599.1"/>
    </source>
</evidence>
<accession>A0A392UAQ4</accession>
<evidence type="ECO:0000256" key="1">
    <source>
        <dbReference type="SAM" id="MobiDB-lite"/>
    </source>
</evidence>
<organism evidence="2 3">
    <name type="scientific">Trifolium medium</name>
    <dbReference type="NCBI Taxonomy" id="97028"/>
    <lineage>
        <taxon>Eukaryota</taxon>
        <taxon>Viridiplantae</taxon>
        <taxon>Streptophyta</taxon>
        <taxon>Embryophyta</taxon>
        <taxon>Tracheophyta</taxon>
        <taxon>Spermatophyta</taxon>
        <taxon>Magnoliopsida</taxon>
        <taxon>eudicotyledons</taxon>
        <taxon>Gunneridae</taxon>
        <taxon>Pentapetalae</taxon>
        <taxon>rosids</taxon>
        <taxon>fabids</taxon>
        <taxon>Fabales</taxon>
        <taxon>Fabaceae</taxon>
        <taxon>Papilionoideae</taxon>
        <taxon>50 kb inversion clade</taxon>
        <taxon>NPAAA clade</taxon>
        <taxon>Hologalegina</taxon>
        <taxon>IRL clade</taxon>
        <taxon>Trifolieae</taxon>
        <taxon>Trifolium</taxon>
    </lineage>
</organism>
<feature type="region of interest" description="Disordered" evidence="1">
    <location>
        <begin position="46"/>
        <end position="75"/>
    </location>
</feature>
<dbReference type="Proteomes" id="UP000265520">
    <property type="component" value="Unassembled WGS sequence"/>
</dbReference>
<dbReference type="EMBL" id="LXQA010779073">
    <property type="protein sequence ID" value="MCI70599.1"/>
    <property type="molecule type" value="Genomic_DNA"/>
</dbReference>
<protein>
    <submittedName>
        <fullName evidence="2">Uncharacterized protein</fullName>
    </submittedName>
</protein>
<name>A0A392UAQ4_9FABA</name>
<feature type="region of interest" description="Disordered" evidence="1">
    <location>
        <begin position="1"/>
        <end position="25"/>
    </location>
</feature>